<dbReference type="GO" id="GO:0005249">
    <property type="term" value="F:voltage-gated potassium channel activity"/>
    <property type="evidence" value="ECO:0007669"/>
    <property type="project" value="TreeGrafter"/>
</dbReference>
<reference evidence="7" key="1">
    <citation type="submission" date="2021-01" db="EMBL/GenBank/DDBJ databases">
        <authorList>
            <consortium name="Genoscope - CEA"/>
            <person name="William W."/>
        </authorList>
    </citation>
    <scope>NUCLEOTIDE SEQUENCE</scope>
</reference>
<dbReference type="PANTHER" id="PTHR45689:SF5">
    <property type="entry name" value="I[[H]] CHANNEL, ISOFORM E"/>
    <property type="match status" value="1"/>
</dbReference>
<accession>A0A8S1RW84</accession>
<feature type="transmembrane region" description="Helical" evidence="5">
    <location>
        <begin position="236"/>
        <end position="255"/>
    </location>
</feature>
<dbReference type="InterPro" id="IPR051413">
    <property type="entry name" value="K/Na_HCN_channel"/>
</dbReference>
<dbReference type="Pfam" id="PF00520">
    <property type="entry name" value="Ion_trans"/>
    <property type="match status" value="1"/>
</dbReference>
<feature type="transmembrane region" description="Helical" evidence="5">
    <location>
        <begin position="292"/>
        <end position="314"/>
    </location>
</feature>
<feature type="domain" description="Cyclic nucleotide-binding" evidence="6">
    <location>
        <begin position="529"/>
        <end position="596"/>
    </location>
</feature>
<dbReference type="AlphaFoldDB" id="A0A8S1RW84"/>
<comment type="caution">
    <text evidence="7">The sequence shown here is derived from an EMBL/GenBank/DDBJ whole genome shotgun (WGS) entry which is preliminary data.</text>
</comment>
<dbReference type="PANTHER" id="PTHR45689">
    <property type="entry name" value="I[[H]] CHANNEL, ISOFORM E"/>
    <property type="match status" value="1"/>
</dbReference>
<evidence type="ECO:0000256" key="2">
    <source>
        <dbReference type="ARBA" id="ARBA00022692"/>
    </source>
</evidence>
<protein>
    <recommendedName>
        <fullName evidence="6">Cyclic nucleotide-binding domain-containing protein</fullName>
    </recommendedName>
</protein>
<sequence length="756" mass="89949">MYAFRKHAALNKKKLNAESFSFVMPKLNVNSVNEDPTASLLEQDKLPISKSQFANESILNQLEQKVGVQREQPQINVQEWGIQLSNHLKLIDDKSSHWVRNKYTKNAIEIINKQKFSTIENEKSQLSNQWILRFFSKLSVIEPTSNWLNLWSIFMSICLLIYFYFLMINLYFSKNEGDQEWYWDQWKQGYTGWLNMIYTLCMTLDILIEMHVSYFERGEYVKNKKQVYINYLKTGFLFDFIPLFVLYLCLISEQVNESTIIRYFFFFKFYKLSIYDQRFQERVQLHRKSKTIYLIFKIIVEILIIVQLNAALFYRAGIYMYDMKQEDEENFNWGTWLENDMFNGDIYSKSLQSQYFLSLYWSVATLTTVSYGDITPVNPLEILISTMAMLIAIFLFALNVQTIQEVYLEYKASKKKFQKHLIAINRFMRDKQISVSLQAKIRKYLDHIWDKQRAREQKLEQVVIDSLAPSLRQELMFESYGMDLIKIPWMSDNFTFEFIKELSEELREVYFAADETIFLDKETVHDDYSFYIVKEGQVDLFINSSNVAQPLVAHLKSGAVFGQYSFITGDGRQCSAKTRTQTTLYQVNRTTFINTLLKFEADYERYCQLKDLVMLGKRYDLLQLSCFTCNLSDHMSNCCPLTHFTFESQKNIMGSQIVKNEYKQQDRKKAKRRKAKQKNIIVNADEFEIDEAQLSELKQQYVEKPNDSYDIDKVHSFKYYFPCQNIDSFYYNQMRNISLNHKKYFTPPLRHQIVPK</sequence>
<proteinExistence type="predicted"/>
<dbReference type="GO" id="GO:0003254">
    <property type="term" value="P:regulation of membrane depolarization"/>
    <property type="evidence" value="ECO:0007669"/>
    <property type="project" value="TreeGrafter"/>
</dbReference>
<dbReference type="Proteomes" id="UP000689195">
    <property type="component" value="Unassembled WGS sequence"/>
</dbReference>
<evidence type="ECO:0000256" key="3">
    <source>
        <dbReference type="ARBA" id="ARBA00022989"/>
    </source>
</evidence>
<name>A0A8S1RW84_9CILI</name>
<dbReference type="OrthoDB" id="421226at2759"/>
<comment type="subcellular location">
    <subcellularLocation>
        <location evidence="1">Membrane</location>
        <topology evidence="1">Multi-pass membrane protein</topology>
    </subcellularLocation>
</comment>
<dbReference type="PROSITE" id="PS50042">
    <property type="entry name" value="CNMP_BINDING_3"/>
    <property type="match status" value="1"/>
</dbReference>
<feature type="transmembrane region" description="Helical" evidence="5">
    <location>
        <begin position="380"/>
        <end position="400"/>
    </location>
</feature>
<gene>
    <name evidence="7" type="ORF">PPENT_87.1.T0010233</name>
</gene>
<evidence type="ECO:0000256" key="5">
    <source>
        <dbReference type="SAM" id="Phobius"/>
    </source>
</evidence>
<dbReference type="GO" id="GO:0098855">
    <property type="term" value="C:HCN channel complex"/>
    <property type="evidence" value="ECO:0007669"/>
    <property type="project" value="TreeGrafter"/>
</dbReference>
<evidence type="ECO:0000313" key="8">
    <source>
        <dbReference type="Proteomes" id="UP000689195"/>
    </source>
</evidence>
<dbReference type="InterPro" id="IPR005821">
    <property type="entry name" value="Ion_trans_dom"/>
</dbReference>
<dbReference type="EMBL" id="CAJJDO010000001">
    <property type="protein sequence ID" value="CAD8131682.1"/>
    <property type="molecule type" value="Genomic_DNA"/>
</dbReference>
<evidence type="ECO:0000313" key="7">
    <source>
        <dbReference type="EMBL" id="CAD8131682.1"/>
    </source>
</evidence>
<keyword evidence="3 5" id="KW-1133">Transmembrane helix</keyword>
<evidence type="ECO:0000256" key="4">
    <source>
        <dbReference type="ARBA" id="ARBA00023136"/>
    </source>
</evidence>
<dbReference type="CDD" id="cd00038">
    <property type="entry name" value="CAP_ED"/>
    <property type="match status" value="1"/>
</dbReference>
<dbReference type="GO" id="GO:0035725">
    <property type="term" value="P:sodium ion transmembrane transport"/>
    <property type="evidence" value="ECO:0007669"/>
    <property type="project" value="TreeGrafter"/>
</dbReference>
<feature type="transmembrane region" description="Helical" evidence="5">
    <location>
        <begin position="147"/>
        <end position="172"/>
    </location>
</feature>
<evidence type="ECO:0000256" key="1">
    <source>
        <dbReference type="ARBA" id="ARBA00004141"/>
    </source>
</evidence>
<dbReference type="Pfam" id="PF00027">
    <property type="entry name" value="cNMP_binding"/>
    <property type="match status" value="1"/>
</dbReference>
<organism evidence="7 8">
    <name type="scientific">Paramecium pentaurelia</name>
    <dbReference type="NCBI Taxonomy" id="43138"/>
    <lineage>
        <taxon>Eukaryota</taxon>
        <taxon>Sar</taxon>
        <taxon>Alveolata</taxon>
        <taxon>Ciliophora</taxon>
        <taxon>Intramacronucleata</taxon>
        <taxon>Oligohymenophorea</taxon>
        <taxon>Peniculida</taxon>
        <taxon>Parameciidae</taxon>
        <taxon>Paramecium</taxon>
    </lineage>
</organism>
<dbReference type="InterPro" id="IPR000595">
    <property type="entry name" value="cNMP-bd_dom"/>
</dbReference>
<keyword evidence="4 5" id="KW-0472">Membrane</keyword>
<evidence type="ECO:0000259" key="6">
    <source>
        <dbReference type="PROSITE" id="PS50042"/>
    </source>
</evidence>
<feature type="transmembrane region" description="Helical" evidence="5">
    <location>
        <begin position="192"/>
        <end position="215"/>
    </location>
</feature>
<keyword evidence="8" id="KW-1185">Reference proteome</keyword>
<keyword evidence="2 5" id="KW-0812">Transmembrane</keyword>